<reference evidence="1 2" key="1">
    <citation type="journal article" date="2019" name="Int. J. Syst. Evol. Microbiol.">
        <title>The Global Catalogue of Microorganisms (GCM) 10K type strain sequencing project: providing services to taxonomists for standard genome sequencing and annotation.</title>
        <authorList>
            <consortium name="The Broad Institute Genomics Platform"/>
            <consortium name="The Broad Institute Genome Sequencing Center for Infectious Disease"/>
            <person name="Wu L."/>
            <person name="Ma J."/>
        </authorList>
    </citation>
    <scope>NUCLEOTIDE SEQUENCE [LARGE SCALE GENOMIC DNA]</scope>
    <source>
        <strain evidence="1 2">DT55</strain>
    </source>
</reference>
<dbReference type="Proteomes" id="UP001596388">
    <property type="component" value="Unassembled WGS sequence"/>
</dbReference>
<evidence type="ECO:0008006" key="3">
    <source>
        <dbReference type="Google" id="ProtNLM"/>
    </source>
</evidence>
<dbReference type="GeneID" id="79269339"/>
<evidence type="ECO:0000313" key="2">
    <source>
        <dbReference type="Proteomes" id="UP001596388"/>
    </source>
</evidence>
<organism evidence="1 2">
    <name type="scientific">Halobaculum marinum</name>
    <dbReference type="NCBI Taxonomy" id="3031996"/>
    <lineage>
        <taxon>Archaea</taxon>
        <taxon>Methanobacteriati</taxon>
        <taxon>Methanobacteriota</taxon>
        <taxon>Stenosarchaea group</taxon>
        <taxon>Halobacteria</taxon>
        <taxon>Halobacteriales</taxon>
        <taxon>Haloferacaceae</taxon>
        <taxon>Halobaculum</taxon>
    </lineage>
</organism>
<dbReference type="AlphaFoldDB" id="A0ABD5WVL6"/>
<sequence length="291" mass="30137">MSRGGSARSSRRYGAVALVVLVVLAGCTSFGVGGGDGGARTVNPALAETPTATATPTGGFPAGVSPAGVDVEAMIDAHRAALANGSWTVSLNRTVVGLDGEVERSSARVLVDGNRSLYTFERVRGDNRLANAHWRNGTAAASKRVSWRGDVTLDGRPRDAGGPAGLDPTGGAWLYAASVDTRPSYAGVEVTPNGTVTLIEAAEGRIERSGLPDRRQVRLSARVDERGVVRSLSLRYEVFLGNEPGSVTLSLRTTNVGSTTVPRPEWVDRALANATVDDPGDGSTPGAADDD</sequence>
<comment type="caution">
    <text evidence="1">The sequence shown here is derived from an EMBL/GenBank/DDBJ whole genome shotgun (WGS) entry which is preliminary data.</text>
</comment>
<dbReference type="PROSITE" id="PS51257">
    <property type="entry name" value="PROKAR_LIPOPROTEIN"/>
    <property type="match status" value="1"/>
</dbReference>
<keyword evidence="2" id="KW-1185">Reference proteome</keyword>
<dbReference type="RefSeq" id="WP_276238771.1">
    <property type="nucleotide sequence ID" value="NZ_CP119989.1"/>
</dbReference>
<protein>
    <recommendedName>
        <fullName evidence="3">Outer membrane lipoprotein-sorting protein</fullName>
    </recommendedName>
</protein>
<accession>A0ABD5WVL6</accession>
<proteinExistence type="predicted"/>
<name>A0ABD5WVL6_9EURY</name>
<dbReference type="EMBL" id="JBHTAG010000002">
    <property type="protein sequence ID" value="MFC7096768.1"/>
    <property type="molecule type" value="Genomic_DNA"/>
</dbReference>
<evidence type="ECO:0000313" key="1">
    <source>
        <dbReference type="EMBL" id="MFC7096768.1"/>
    </source>
</evidence>
<gene>
    <name evidence="1" type="ORF">ACFQKD_05570</name>
</gene>